<dbReference type="SUPFAM" id="SSF46785">
    <property type="entry name" value="Winged helix' DNA-binding domain"/>
    <property type="match status" value="1"/>
</dbReference>
<gene>
    <name evidence="5" type="ORF">PCIT_a0973</name>
</gene>
<dbReference type="InterPro" id="IPR036390">
    <property type="entry name" value="WH_DNA-bd_sf"/>
</dbReference>
<evidence type="ECO:0000256" key="3">
    <source>
        <dbReference type="ARBA" id="ARBA00023125"/>
    </source>
</evidence>
<name>A0AAD4ALU8_9GAMM</name>
<dbReference type="RefSeq" id="WP_010365840.1">
    <property type="nucleotide sequence ID" value="NZ_AHBZ03000014.1"/>
</dbReference>
<evidence type="ECO:0000256" key="1">
    <source>
        <dbReference type="ARBA" id="ARBA00011046"/>
    </source>
</evidence>
<comment type="similarity">
    <text evidence="1">Belongs to the BlaI transcriptional regulatory family.</text>
</comment>
<keyword evidence="4" id="KW-0804">Transcription</keyword>
<keyword evidence="3" id="KW-0238">DNA-binding</keyword>
<proteinExistence type="inferred from homology"/>
<comment type="caution">
    <text evidence="5">The sequence shown here is derived from an EMBL/GenBank/DDBJ whole genome shotgun (WGS) entry which is preliminary data.</text>
</comment>
<dbReference type="GO" id="GO:0003677">
    <property type="term" value="F:DNA binding"/>
    <property type="evidence" value="ECO:0007669"/>
    <property type="project" value="UniProtKB-KW"/>
</dbReference>
<dbReference type="InterPro" id="IPR005650">
    <property type="entry name" value="BlaI_family"/>
</dbReference>
<dbReference type="AlphaFoldDB" id="A0AAD4ALU8"/>
<accession>A0AAD4ALU8</accession>
<dbReference type="GO" id="GO:0045892">
    <property type="term" value="P:negative regulation of DNA-templated transcription"/>
    <property type="evidence" value="ECO:0007669"/>
    <property type="project" value="InterPro"/>
</dbReference>
<keyword evidence="2" id="KW-0805">Transcription regulation</keyword>
<evidence type="ECO:0000313" key="6">
    <source>
        <dbReference type="Proteomes" id="UP000016487"/>
    </source>
</evidence>
<dbReference type="Pfam" id="PF03965">
    <property type="entry name" value="Penicillinase_R"/>
    <property type="match status" value="1"/>
</dbReference>
<dbReference type="Gene3D" id="1.10.10.10">
    <property type="entry name" value="Winged helix-like DNA-binding domain superfamily/Winged helix DNA-binding domain"/>
    <property type="match status" value="1"/>
</dbReference>
<sequence>MNQQTMKPNTTELEILKLLWQKEPRTARELHEEIAQQFEWSYSSTRKTLERMHDKGFLSITQQGNKKAFTATLLKMPTLALYANDFAKNILEIDGPLPIAMFTDSRLIESDELDELQSLLDDLADEENK</sequence>
<evidence type="ECO:0000256" key="2">
    <source>
        <dbReference type="ARBA" id="ARBA00023015"/>
    </source>
</evidence>
<reference evidence="5" key="2">
    <citation type="submission" date="2015-03" db="EMBL/GenBank/DDBJ databases">
        <title>Genome sequence of Pseudoalteromonas citrea.</title>
        <authorList>
            <person name="Xie B.-B."/>
            <person name="Rong J.-C."/>
            <person name="Qin Q.-L."/>
            <person name="Zhang Y.-Z."/>
        </authorList>
    </citation>
    <scope>NUCLEOTIDE SEQUENCE</scope>
    <source>
        <strain evidence="5">DSM 8771</strain>
    </source>
</reference>
<evidence type="ECO:0000256" key="4">
    <source>
        <dbReference type="ARBA" id="ARBA00023163"/>
    </source>
</evidence>
<protein>
    <recommendedName>
        <fullName evidence="7">Penicillinase repressor</fullName>
    </recommendedName>
</protein>
<dbReference type="PIRSF" id="PIRSF019455">
    <property type="entry name" value="CopR_AtkY"/>
    <property type="match status" value="1"/>
</dbReference>
<organism evidence="5 6">
    <name type="scientific">Pseudoalteromonas citrea</name>
    <dbReference type="NCBI Taxonomy" id="43655"/>
    <lineage>
        <taxon>Bacteria</taxon>
        <taxon>Pseudomonadati</taxon>
        <taxon>Pseudomonadota</taxon>
        <taxon>Gammaproteobacteria</taxon>
        <taxon>Alteromonadales</taxon>
        <taxon>Pseudoalteromonadaceae</taxon>
        <taxon>Pseudoalteromonas</taxon>
    </lineage>
</organism>
<dbReference type="InterPro" id="IPR036388">
    <property type="entry name" value="WH-like_DNA-bd_sf"/>
</dbReference>
<dbReference type="Proteomes" id="UP000016487">
    <property type="component" value="Unassembled WGS sequence"/>
</dbReference>
<evidence type="ECO:0008006" key="7">
    <source>
        <dbReference type="Google" id="ProtNLM"/>
    </source>
</evidence>
<reference evidence="5" key="1">
    <citation type="journal article" date="2012" name="J. Bacteriol.">
        <title>Genome sequences of type strains of seven species of the marine bacterium Pseudoalteromonas.</title>
        <authorList>
            <person name="Xie B.B."/>
            <person name="Shu Y.L."/>
            <person name="Qin Q.L."/>
            <person name="Rong J.C."/>
            <person name="Zhang X.Y."/>
            <person name="Chen X.L."/>
            <person name="Shi M."/>
            <person name="He H.L."/>
            <person name="Zhou B.C."/>
            <person name="Zhang Y.Z."/>
        </authorList>
    </citation>
    <scope>NUCLEOTIDE SEQUENCE</scope>
    <source>
        <strain evidence="5">DSM 8771</strain>
    </source>
</reference>
<dbReference type="EMBL" id="AHBZ03000014">
    <property type="protein sequence ID" value="KAF7774515.1"/>
    <property type="molecule type" value="Genomic_DNA"/>
</dbReference>
<evidence type="ECO:0000313" key="5">
    <source>
        <dbReference type="EMBL" id="KAF7774515.1"/>
    </source>
</evidence>